<keyword evidence="2" id="KW-0489">Methyltransferase</keyword>
<dbReference type="SUPFAM" id="SSF53335">
    <property type="entry name" value="S-adenosyl-L-methionine-dependent methyltransferases"/>
    <property type="match status" value="1"/>
</dbReference>
<dbReference type="RefSeq" id="WP_230842064.1">
    <property type="nucleotide sequence ID" value="NZ_CP063845.1"/>
</dbReference>
<dbReference type="InterPro" id="IPR029063">
    <property type="entry name" value="SAM-dependent_MTases_sf"/>
</dbReference>
<reference evidence="2 3" key="1">
    <citation type="journal article" date="2021" name="Genome Biol. Evol.">
        <title>Complete Genome Sequencing of a Novel Gloeobacter Species from a Waterfall Cave in Mexico.</title>
        <authorList>
            <person name="Saw J.H."/>
            <person name="Cardona T."/>
            <person name="Montejano G."/>
        </authorList>
    </citation>
    <scope>NUCLEOTIDE SEQUENCE [LARGE SCALE GENOMIC DNA]</scope>
    <source>
        <strain evidence="2">MG652769</strain>
    </source>
</reference>
<proteinExistence type="predicted"/>
<dbReference type="PANTHER" id="PTHR43464:SF92">
    <property type="entry name" value="SLR1071 PROTEIN"/>
    <property type="match status" value="1"/>
</dbReference>
<accession>A0ABY3PMR3</accession>
<evidence type="ECO:0000313" key="2">
    <source>
        <dbReference type="EMBL" id="UFP94981.1"/>
    </source>
</evidence>
<dbReference type="EMBL" id="CP063845">
    <property type="protein sequence ID" value="UFP94981.1"/>
    <property type="molecule type" value="Genomic_DNA"/>
</dbReference>
<gene>
    <name evidence="2" type="ORF">ISF26_01660</name>
</gene>
<dbReference type="Proteomes" id="UP001054846">
    <property type="component" value="Chromosome"/>
</dbReference>
<name>A0ABY3PMR3_9CYAN</name>
<keyword evidence="2" id="KW-0808">Transferase</keyword>
<feature type="domain" description="Methyltransferase" evidence="1">
    <location>
        <begin position="60"/>
        <end position="152"/>
    </location>
</feature>
<organism evidence="2 3">
    <name type="scientific">Gloeobacter morelensis MG652769</name>
    <dbReference type="NCBI Taxonomy" id="2781736"/>
    <lineage>
        <taxon>Bacteria</taxon>
        <taxon>Bacillati</taxon>
        <taxon>Cyanobacteriota</taxon>
        <taxon>Cyanophyceae</taxon>
        <taxon>Gloeobacterales</taxon>
        <taxon>Gloeobacteraceae</taxon>
        <taxon>Gloeobacter</taxon>
        <taxon>Gloeobacter morelensis</taxon>
    </lineage>
</organism>
<dbReference type="GO" id="GO:0008168">
    <property type="term" value="F:methyltransferase activity"/>
    <property type="evidence" value="ECO:0007669"/>
    <property type="project" value="UniProtKB-KW"/>
</dbReference>
<dbReference type="GO" id="GO:0032259">
    <property type="term" value="P:methylation"/>
    <property type="evidence" value="ECO:0007669"/>
    <property type="project" value="UniProtKB-KW"/>
</dbReference>
<dbReference type="CDD" id="cd02440">
    <property type="entry name" value="AdoMet_MTases"/>
    <property type="match status" value="1"/>
</dbReference>
<keyword evidence="3" id="KW-1185">Reference proteome</keyword>
<dbReference type="Pfam" id="PF13649">
    <property type="entry name" value="Methyltransf_25"/>
    <property type="match status" value="1"/>
</dbReference>
<sequence>MDEQGQGRLRLPHEIDPKEAAFDSLSVEYDERYALTAVGCLQRRQVWERIAGLFPPGGRILELGCGTGLDAQYLAGLGVQVLATDIAPAMAAVAARRCRELPAVTVRVLAAEQIGTLADTFDGVFSNFAALNCVLDLNAFAAALAARLRPGGRAALVLFGRLCWWEMAGYGLRGRWPEATRRLRPGVVRASIGSGREVAVRYYSPAQVRRAFVPWFRLEAMAAVGFAVPPTYWDGFVRNRAHLLALGQRLDGVVGSLWPCNRFGDHTLYVLRRR</sequence>
<evidence type="ECO:0000259" key="1">
    <source>
        <dbReference type="Pfam" id="PF13649"/>
    </source>
</evidence>
<protein>
    <submittedName>
        <fullName evidence="2">Class I SAM-dependent methyltransferase</fullName>
    </submittedName>
</protein>
<dbReference type="Gene3D" id="3.40.50.150">
    <property type="entry name" value="Vaccinia Virus protein VP39"/>
    <property type="match status" value="1"/>
</dbReference>
<evidence type="ECO:0000313" key="3">
    <source>
        <dbReference type="Proteomes" id="UP001054846"/>
    </source>
</evidence>
<dbReference type="InterPro" id="IPR041698">
    <property type="entry name" value="Methyltransf_25"/>
</dbReference>
<dbReference type="PANTHER" id="PTHR43464">
    <property type="entry name" value="METHYLTRANSFERASE"/>
    <property type="match status" value="1"/>
</dbReference>